<dbReference type="InterPro" id="IPR001611">
    <property type="entry name" value="Leu-rich_rpt"/>
</dbReference>
<dbReference type="GO" id="GO:0005615">
    <property type="term" value="C:extracellular space"/>
    <property type="evidence" value="ECO:0007669"/>
    <property type="project" value="TreeGrafter"/>
</dbReference>
<dbReference type="PROSITE" id="PS51450">
    <property type="entry name" value="LRR"/>
    <property type="match status" value="1"/>
</dbReference>
<keyword evidence="3" id="KW-0732">Signal</keyword>
<dbReference type="GeneID" id="5002168"/>
<keyword evidence="4" id="KW-0677">Repeat</keyword>
<proteinExistence type="predicted"/>
<dbReference type="Gramene" id="ABO96478">
    <property type="protein sequence ID" value="ABO96478"/>
    <property type="gene ID" value="OSTLU_32072"/>
</dbReference>
<dbReference type="InterPro" id="IPR032675">
    <property type="entry name" value="LRR_dom_sf"/>
</dbReference>
<dbReference type="InterPro" id="IPR003591">
    <property type="entry name" value="Leu-rich_rpt_typical-subtyp"/>
</dbReference>
<dbReference type="eggNOG" id="KOG0619">
    <property type="taxonomic scope" value="Eukaryota"/>
</dbReference>
<evidence type="ECO:0000256" key="4">
    <source>
        <dbReference type="ARBA" id="ARBA00022737"/>
    </source>
</evidence>
<accession>A4RYL6</accession>
<dbReference type="Gene3D" id="3.80.10.10">
    <property type="entry name" value="Ribonuclease Inhibitor"/>
    <property type="match status" value="1"/>
</dbReference>
<name>A4RYL6_OSTLU</name>
<dbReference type="OrthoDB" id="660555at2759"/>
<dbReference type="PANTHER" id="PTHR24373">
    <property type="entry name" value="SLIT RELATED LEUCINE-RICH REPEAT NEURONAL PROTEIN"/>
    <property type="match status" value="1"/>
</dbReference>
<dbReference type="GO" id="GO:0005930">
    <property type="term" value="C:axoneme"/>
    <property type="evidence" value="ECO:0007669"/>
    <property type="project" value="UniProtKB-SubCell"/>
</dbReference>
<evidence type="ECO:0000256" key="1">
    <source>
        <dbReference type="ARBA" id="ARBA00004430"/>
    </source>
</evidence>
<dbReference type="STRING" id="436017.A4RYL6"/>
<keyword evidence="7" id="KW-1185">Reference proteome</keyword>
<reference evidence="6 7" key="1">
    <citation type="journal article" date="2007" name="Proc. Natl. Acad. Sci. U.S.A.">
        <title>The tiny eukaryote Ostreococcus provides genomic insights into the paradox of plankton speciation.</title>
        <authorList>
            <person name="Palenik B."/>
            <person name="Grimwood J."/>
            <person name="Aerts A."/>
            <person name="Rouze P."/>
            <person name="Salamov A."/>
            <person name="Putnam N."/>
            <person name="Dupont C."/>
            <person name="Jorgensen R."/>
            <person name="Derelle E."/>
            <person name="Rombauts S."/>
            <person name="Zhou K."/>
            <person name="Otillar R."/>
            <person name="Merchant S.S."/>
            <person name="Podell S."/>
            <person name="Gaasterland T."/>
            <person name="Napoli C."/>
            <person name="Gendler K."/>
            <person name="Manuell A."/>
            <person name="Tai V."/>
            <person name="Vallon O."/>
            <person name="Piganeau G."/>
            <person name="Jancek S."/>
            <person name="Heijde M."/>
            <person name="Jabbari K."/>
            <person name="Bowler C."/>
            <person name="Lohr M."/>
            <person name="Robbens S."/>
            <person name="Werner G."/>
            <person name="Dubchak I."/>
            <person name="Pazour G.J."/>
            <person name="Ren Q."/>
            <person name="Paulsen I."/>
            <person name="Delwiche C."/>
            <person name="Schmutz J."/>
            <person name="Rokhsar D."/>
            <person name="Van de Peer Y."/>
            <person name="Moreau H."/>
            <person name="Grigoriev I.V."/>
        </authorList>
    </citation>
    <scope>NUCLEOTIDE SEQUENCE [LARGE SCALE GENOMIC DNA]</scope>
    <source>
        <strain evidence="6 7">CCE9901</strain>
    </source>
</reference>
<dbReference type="KEGG" id="olu:OSTLU_32072"/>
<keyword evidence="2" id="KW-0433">Leucine-rich repeat</keyword>
<evidence type="ECO:0000256" key="2">
    <source>
        <dbReference type="ARBA" id="ARBA00022614"/>
    </source>
</evidence>
<evidence type="ECO:0000256" key="3">
    <source>
        <dbReference type="ARBA" id="ARBA00022729"/>
    </source>
</evidence>
<dbReference type="Pfam" id="PF13855">
    <property type="entry name" value="LRR_8"/>
    <property type="match status" value="1"/>
</dbReference>
<dbReference type="HOGENOM" id="CLU_726447_0_0_1"/>
<evidence type="ECO:0000313" key="6">
    <source>
        <dbReference type="EMBL" id="ABO96478.1"/>
    </source>
</evidence>
<dbReference type="AlphaFoldDB" id="A4RYL6"/>
<dbReference type="SMART" id="SM00369">
    <property type="entry name" value="LRR_TYP"/>
    <property type="match status" value="4"/>
</dbReference>
<organism evidence="6 7">
    <name type="scientific">Ostreococcus lucimarinus (strain CCE9901)</name>
    <dbReference type="NCBI Taxonomy" id="436017"/>
    <lineage>
        <taxon>Eukaryota</taxon>
        <taxon>Viridiplantae</taxon>
        <taxon>Chlorophyta</taxon>
        <taxon>Mamiellophyceae</taxon>
        <taxon>Mamiellales</taxon>
        <taxon>Bathycoccaceae</taxon>
        <taxon>Ostreococcus</taxon>
    </lineage>
</organism>
<dbReference type="SUPFAM" id="SSF52058">
    <property type="entry name" value="L domain-like"/>
    <property type="match status" value="1"/>
</dbReference>
<comment type="subcellular location">
    <subcellularLocation>
        <location evidence="1">Cytoplasm</location>
        <location evidence="1">Cytoskeleton</location>
        <location evidence="1">Cilium axoneme</location>
    </subcellularLocation>
</comment>
<protein>
    <submittedName>
        <fullName evidence="6">Uncharacterized protein</fullName>
    </submittedName>
</protein>
<dbReference type="PANTHER" id="PTHR24373:SF370">
    <property type="entry name" value="FISH-LIPS, ISOFORM E"/>
    <property type="match status" value="1"/>
</dbReference>
<feature type="region of interest" description="Disordered" evidence="5">
    <location>
        <begin position="25"/>
        <end position="46"/>
    </location>
</feature>
<evidence type="ECO:0000256" key="5">
    <source>
        <dbReference type="SAM" id="MobiDB-lite"/>
    </source>
</evidence>
<evidence type="ECO:0000313" key="7">
    <source>
        <dbReference type="Proteomes" id="UP000001568"/>
    </source>
</evidence>
<dbReference type="Proteomes" id="UP000001568">
    <property type="component" value="Chromosome 6"/>
</dbReference>
<dbReference type="EMBL" id="CP000586">
    <property type="protein sequence ID" value="ABO96478.1"/>
    <property type="molecule type" value="Genomic_DNA"/>
</dbReference>
<sequence>MFSSFSITGAAAEVYDVELAYEDARRGRRDGEKASTTTTTTEVTFDSKEDPEEVIDKLVKQRRDLPYETGYECVVIRALCSASKVAIQLGVEKYQPRPVALKVTSNGKMNAGQSHSSLASVLKHCQLGSLRKLSVQDGLLSTVLSLRDKWTSVRELDISNNALETLPKELFARFPYLEVLRLDGNKLATLPNLNAFTLLKELHANGNALSTLPIDMVEDLDLEVLSVEFNRLSKLHVKLKDLSKLRVLRLLENPIETLPRLNKTANQECLSLANVNVSRNGATGGVSVQVRETSSSYFSSIVGGKTTSKEKAYNAFLSLIFRSSECQNALLVAAVAVIASKSRENCEAIVLTEGASVRPLLHSGENLHVKLTVRPSAPQEP</sequence>
<dbReference type="InterPro" id="IPR050328">
    <property type="entry name" value="Dev_Immune_Receptor"/>
</dbReference>
<dbReference type="GO" id="GO:0031012">
    <property type="term" value="C:extracellular matrix"/>
    <property type="evidence" value="ECO:0007669"/>
    <property type="project" value="TreeGrafter"/>
</dbReference>
<dbReference type="RefSeq" id="XP_001418185.1">
    <property type="nucleotide sequence ID" value="XM_001418148.1"/>
</dbReference>
<gene>
    <name evidence="6" type="ORF">OSTLU_32072</name>
</gene>
<dbReference type="OMA" id="ENCEAIV"/>